<dbReference type="EMBL" id="BMIQ01000012">
    <property type="protein sequence ID" value="GGE23337.1"/>
    <property type="molecule type" value="Genomic_DNA"/>
</dbReference>
<dbReference type="AlphaFoldDB" id="A0A917EE93"/>
<keyword evidence="7 9" id="KW-0624">Polysaccharide degradation</keyword>
<proteinExistence type="inferred from homology"/>
<sequence length="357" mass="37829">MRLRHLLAGAAIAVAAGLAALPARAAPPPAPGEDLILGSWALYSSRFVAPEGRVVDGANGGISHSEGQGYGMLIAVAADDRAGFERMLGWTRKELMVRDDGLAAWRWDPAADPHVSDRNNATDGDLLIAWALLRASKRWNEPKWRDEARAIADAVVETNVVASGGGKVLLPGSQGFQAGEQPDGPVVNLSYWIFPALEELGEISPKLRKADLAATGARLVTDARFGQAGLPADWTSLAGEHPAPAKGFPAEFGYNAVRVPLYLAWSRQPDSYLVGSFADALSPGAGGPRTVDLATGQTLERLSDPGYGAIVALLDCATGRSPRAEAATAFEPTQYYPSTLHILALMALAERYPQCLR</sequence>
<dbReference type="Proteomes" id="UP000644699">
    <property type="component" value="Unassembled WGS sequence"/>
</dbReference>
<evidence type="ECO:0000256" key="3">
    <source>
        <dbReference type="ARBA" id="ARBA00022729"/>
    </source>
</evidence>
<feature type="signal peptide" evidence="10">
    <location>
        <begin position="1"/>
        <end position="25"/>
    </location>
</feature>
<dbReference type="Pfam" id="PF01270">
    <property type="entry name" value="Glyco_hydro_8"/>
    <property type="match status" value="1"/>
</dbReference>
<reference evidence="11" key="1">
    <citation type="journal article" date="2014" name="Int. J. Syst. Evol. Microbiol.">
        <title>Complete genome sequence of Corynebacterium casei LMG S-19264T (=DSM 44701T), isolated from a smear-ripened cheese.</title>
        <authorList>
            <consortium name="US DOE Joint Genome Institute (JGI-PGF)"/>
            <person name="Walter F."/>
            <person name="Albersmeier A."/>
            <person name="Kalinowski J."/>
            <person name="Ruckert C."/>
        </authorList>
    </citation>
    <scope>NUCLEOTIDE SEQUENCE</scope>
    <source>
        <strain evidence="11">CGMCC 1.15367</strain>
    </source>
</reference>
<keyword evidence="12" id="KW-1185">Reference proteome</keyword>
<evidence type="ECO:0000256" key="2">
    <source>
        <dbReference type="ARBA" id="ARBA00009209"/>
    </source>
</evidence>
<evidence type="ECO:0000313" key="11">
    <source>
        <dbReference type="EMBL" id="GGE23337.1"/>
    </source>
</evidence>
<evidence type="ECO:0000313" key="12">
    <source>
        <dbReference type="Proteomes" id="UP000644699"/>
    </source>
</evidence>
<dbReference type="RefSeq" id="WP_188913153.1">
    <property type="nucleotide sequence ID" value="NZ_BMIQ01000012.1"/>
</dbReference>
<evidence type="ECO:0000256" key="8">
    <source>
        <dbReference type="PROSITE-ProRule" id="PRU10058"/>
    </source>
</evidence>
<comment type="caution">
    <text evidence="11">The sequence shown here is derived from an EMBL/GenBank/DDBJ whole genome shotgun (WGS) entry which is preliminary data.</text>
</comment>
<dbReference type="GO" id="GO:0030245">
    <property type="term" value="P:cellulose catabolic process"/>
    <property type="evidence" value="ECO:0007669"/>
    <property type="project" value="UniProtKB-KW"/>
</dbReference>
<dbReference type="SUPFAM" id="SSF48208">
    <property type="entry name" value="Six-hairpin glycosidases"/>
    <property type="match status" value="1"/>
</dbReference>
<accession>A0A917EE93</accession>
<evidence type="ECO:0000256" key="7">
    <source>
        <dbReference type="ARBA" id="ARBA00023326"/>
    </source>
</evidence>
<dbReference type="PROSITE" id="PS00812">
    <property type="entry name" value="GLYCOSYL_HYDROL_F8"/>
    <property type="match status" value="1"/>
</dbReference>
<evidence type="ECO:0000256" key="10">
    <source>
        <dbReference type="SAM" id="SignalP"/>
    </source>
</evidence>
<evidence type="ECO:0000256" key="4">
    <source>
        <dbReference type="ARBA" id="ARBA00022801"/>
    </source>
</evidence>
<feature type="chain" id="PRO_5037494944" description="Glucanase" evidence="10">
    <location>
        <begin position="26"/>
        <end position="357"/>
    </location>
</feature>
<organism evidence="11 12">
    <name type="scientific">Aureimonas endophytica</name>
    <dbReference type="NCBI Taxonomy" id="2027858"/>
    <lineage>
        <taxon>Bacteria</taxon>
        <taxon>Pseudomonadati</taxon>
        <taxon>Pseudomonadota</taxon>
        <taxon>Alphaproteobacteria</taxon>
        <taxon>Hyphomicrobiales</taxon>
        <taxon>Aurantimonadaceae</taxon>
        <taxon>Aureimonas</taxon>
    </lineage>
</organism>
<dbReference type="InterPro" id="IPR019834">
    <property type="entry name" value="Glyco_hydro_8_CS"/>
</dbReference>
<comment type="similarity">
    <text evidence="2 9">Belongs to the glycosyl hydrolase 8 (cellulase D) family.</text>
</comment>
<evidence type="ECO:0000256" key="5">
    <source>
        <dbReference type="ARBA" id="ARBA00023001"/>
    </source>
</evidence>
<dbReference type="InterPro" id="IPR012341">
    <property type="entry name" value="6hp_glycosidase-like_sf"/>
</dbReference>
<protein>
    <recommendedName>
        <fullName evidence="9">Glucanase</fullName>
        <ecNumber evidence="9">3.2.1.-</ecNumber>
    </recommendedName>
</protein>
<keyword evidence="4 9" id="KW-0378">Hydrolase</keyword>
<evidence type="ECO:0000256" key="6">
    <source>
        <dbReference type="ARBA" id="ARBA00023295"/>
    </source>
</evidence>
<name>A0A917EE93_9HYPH</name>
<dbReference type="GO" id="GO:0008810">
    <property type="term" value="F:cellulase activity"/>
    <property type="evidence" value="ECO:0007669"/>
    <property type="project" value="UniProtKB-EC"/>
</dbReference>
<keyword evidence="6 9" id="KW-0326">Glycosidase</keyword>
<reference evidence="11" key="2">
    <citation type="submission" date="2020-09" db="EMBL/GenBank/DDBJ databases">
        <authorList>
            <person name="Sun Q."/>
            <person name="Zhou Y."/>
        </authorList>
    </citation>
    <scope>NUCLEOTIDE SEQUENCE</scope>
    <source>
        <strain evidence="11">CGMCC 1.15367</strain>
    </source>
</reference>
<feature type="active site" description="Nucleophile" evidence="8">
    <location>
        <position position="123"/>
    </location>
</feature>
<dbReference type="EC" id="3.2.1.-" evidence="9"/>
<keyword evidence="7 9" id="KW-0119">Carbohydrate metabolism</keyword>
<evidence type="ECO:0000256" key="1">
    <source>
        <dbReference type="ARBA" id="ARBA00000966"/>
    </source>
</evidence>
<dbReference type="PRINTS" id="PR00735">
    <property type="entry name" value="GLHYDRLASE8"/>
</dbReference>
<comment type="catalytic activity">
    <reaction evidence="1">
        <text>Endohydrolysis of (1-&gt;4)-beta-D-glucosidic linkages in cellulose, lichenin and cereal beta-D-glucans.</text>
        <dbReference type="EC" id="3.2.1.4"/>
    </reaction>
</comment>
<dbReference type="Gene3D" id="1.50.10.10">
    <property type="match status" value="1"/>
</dbReference>
<dbReference type="InterPro" id="IPR008928">
    <property type="entry name" value="6-hairpin_glycosidase_sf"/>
</dbReference>
<keyword evidence="3 10" id="KW-0732">Signal</keyword>
<keyword evidence="5" id="KW-0136">Cellulose degradation</keyword>
<evidence type="ECO:0000256" key="9">
    <source>
        <dbReference type="RuleBase" id="RU361167"/>
    </source>
</evidence>
<dbReference type="InterPro" id="IPR002037">
    <property type="entry name" value="Glyco_hydro_8"/>
</dbReference>
<gene>
    <name evidence="11" type="ORF">GCM10011390_48470</name>
</gene>